<dbReference type="EMBL" id="DVFI01000071">
    <property type="protein sequence ID" value="HIQ62872.1"/>
    <property type="molecule type" value="Genomic_DNA"/>
</dbReference>
<gene>
    <name evidence="1" type="ORF">IAA66_04700</name>
</gene>
<proteinExistence type="predicted"/>
<evidence type="ECO:0000313" key="1">
    <source>
        <dbReference type="EMBL" id="HIQ62872.1"/>
    </source>
</evidence>
<organism evidence="1 2">
    <name type="scientific">Candidatus Avichristensenella intestinipullorum</name>
    <dbReference type="NCBI Taxonomy" id="2840693"/>
    <lineage>
        <taxon>Bacteria</taxon>
        <taxon>Bacillati</taxon>
        <taxon>Bacillota</taxon>
        <taxon>Clostridia</taxon>
        <taxon>Candidatus Avichristensenella</taxon>
    </lineage>
</organism>
<sequence>MGKKHFLQIALEEMGIFSYNDYKEKIEIWEDFDNRVFQGGQEKIDALRNLVVNYYNGYQYSQLSGQYISVNPQSC</sequence>
<comment type="caution">
    <text evidence="1">The sequence shown here is derived from an EMBL/GenBank/DDBJ whole genome shotgun (WGS) entry which is preliminary data.</text>
</comment>
<reference evidence="1" key="1">
    <citation type="submission" date="2020-10" db="EMBL/GenBank/DDBJ databases">
        <authorList>
            <person name="Gilroy R."/>
        </authorList>
    </citation>
    <scope>NUCLEOTIDE SEQUENCE</scope>
    <source>
        <strain evidence="1">ChiHile30-977</strain>
    </source>
</reference>
<accession>A0A9D1CIN8</accession>
<dbReference type="Proteomes" id="UP000886819">
    <property type="component" value="Unassembled WGS sequence"/>
</dbReference>
<name>A0A9D1CIN8_9FIRM</name>
<protein>
    <submittedName>
        <fullName evidence="1">Uncharacterized protein</fullName>
    </submittedName>
</protein>
<dbReference type="AlphaFoldDB" id="A0A9D1CIN8"/>
<reference evidence="1" key="2">
    <citation type="journal article" date="2021" name="PeerJ">
        <title>Extensive microbial diversity within the chicken gut microbiome revealed by metagenomics and culture.</title>
        <authorList>
            <person name="Gilroy R."/>
            <person name="Ravi A."/>
            <person name="Getino M."/>
            <person name="Pursley I."/>
            <person name="Horton D.L."/>
            <person name="Alikhan N.F."/>
            <person name="Baker D."/>
            <person name="Gharbi K."/>
            <person name="Hall N."/>
            <person name="Watson M."/>
            <person name="Adriaenssens E.M."/>
            <person name="Foster-Nyarko E."/>
            <person name="Jarju S."/>
            <person name="Secka A."/>
            <person name="Antonio M."/>
            <person name="Oren A."/>
            <person name="Chaudhuri R.R."/>
            <person name="La Ragione R."/>
            <person name="Hildebrand F."/>
            <person name="Pallen M.J."/>
        </authorList>
    </citation>
    <scope>NUCLEOTIDE SEQUENCE</scope>
    <source>
        <strain evidence="1">ChiHile30-977</strain>
    </source>
</reference>
<evidence type="ECO:0000313" key="2">
    <source>
        <dbReference type="Proteomes" id="UP000886819"/>
    </source>
</evidence>
<feature type="non-terminal residue" evidence="1">
    <location>
        <position position="75"/>
    </location>
</feature>